<dbReference type="CDD" id="cd13128">
    <property type="entry name" value="MATE_Wzx_like"/>
    <property type="match status" value="1"/>
</dbReference>
<evidence type="ECO:0000256" key="2">
    <source>
        <dbReference type="ARBA" id="ARBA00022475"/>
    </source>
</evidence>
<dbReference type="RefSeq" id="WP_338001658.1">
    <property type="nucleotide sequence ID" value="NZ_JAOPKA010000001.1"/>
</dbReference>
<feature type="transmembrane region" description="Helical" evidence="6">
    <location>
        <begin position="407"/>
        <end position="424"/>
    </location>
</feature>
<comment type="caution">
    <text evidence="7">The sequence shown here is derived from an EMBL/GenBank/DDBJ whole genome shotgun (WGS) entry which is preliminary data.</text>
</comment>
<feature type="transmembrane region" description="Helical" evidence="6">
    <location>
        <begin position="312"/>
        <end position="331"/>
    </location>
</feature>
<organism evidence="7 8">
    <name type="scientific">Natronoglomus mannanivorans</name>
    <dbReference type="NCBI Taxonomy" id="2979990"/>
    <lineage>
        <taxon>Archaea</taxon>
        <taxon>Methanobacteriati</taxon>
        <taxon>Methanobacteriota</taxon>
        <taxon>Stenosarchaea group</taxon>
        <taxon>Halobacteria</taxon>
        <taxon>Halobacteriales</taxon>
        <taxon>Natrialbaceae</taxon>
        <taxon>Natronoglomus</taxon>
    </lineage>
</organism>
<keyword evidence="4 6" id="KW-1133">Transmembrane helix</keyword>
<evidence type="ECO:0000256" key="1">
    <source>
        <dbReference type="ARBA" id="ARBA00004651"/>
    </source>
</evidence>
<dbReference type="AlphaFoldDB" id="A0AAP2YVF6"/>
<evidence type="ECO:0000256" key="4">
    <source>
        <dbReference type="ARBA" id="ARBA00022989"/>
    </source>
</evidence>
<feature type="transmembrane region" description="Helical" evidence="6">
    <location>
        <begin position="351"/>
        <end position="369"/>
    </location>
</feature>
<feature type="transmembrane region" description="Helical" evidence="6">
    <location>
        <begin position="103"/>
        <end position="126"/>
    </location>
</feature>
<name>A0AAP2YVF6_9EURY</name>
<feature type="transmembrane region" description="Helical" evidence="6">
    <location>
        <begin position="436"/>
        <end position="459"/>
    </location>
</feature>
<dbReference type="EMBL" id="JAOPKA010000001">
    <property type="protein sequence ID" value="MCU4739788.1"/>
    <property type="molecule type" value="Genomic_DNA"/>
</dbReference>
<accession>A0AAP2YVF6</accession>
<feature type="transmembrane region" description="Helical" evidence="6">
    <location>
        <begin position="223"/>
        <end position="245"/>
    </location>
</feature>
<dbReference type="GO" id="GO:0005886">
    <property type="term" value="C:plasma membrane"/>
    <property type="evidence" value="ECO:0007669"/>
    <property type="project" value="UniProtKB-SubCell"/>
</dbReference>
<feature type="transmembrane region" description="Helical" evidence="6">
    <location>
        <begin position="168"/>
        <end position="190"/>
    </location>
</feature>
<evidence type="ECO:0000256" key="5">
    <source>
        <dbReference type="ARBA" id="ARBA00023136"/>
    </source>
</evidence>
<protein>
    <submittedName>
        <fullName evidence="7">Flippase</fullName>
    </submittedName>
</protein>
<sequence length="479" mass="52058">MRIGQTSIVVFGSKLLASVLGFLATVYFARVLGAEILGYYAIVLALVGWLKLGGDIGVSSAVTKRLSEDDESSAYFTAGLTIVTGLAVGIGFLIFIFRKYVNAYVGVEAAMFVILLVLAGLFRSFVKAALNGQRLVHIAGILAPVKTGIRSAVQIGLVIFGFELAGMLFGYAVGAILVGIIGLSFLSIRLERPQIEHFRSLYEYAKYAWLGGMKSRSFNDIDVIVLGALVHPTYVGVYSVAWTIAQFLNLFGEAIKQSMFPELSHANARDRVEAVETLITDSVTYGGLVIIPGLFGGIILGDRLLRIYGEEFVRGSTVLVLLITAYLLYGYQKQFMNSLNALDRPDLAFKINIIFILSNLVLNVALIVWMGWLGAAIATAISSGIGLILSFYSLSQLVNFTVPIGEITRQVSAAMMMTAMLFVIRQFIEKTALSQYNILIVTLLVILGAGLYFSILFGISKTFRATVVANSPFPIPFYS</sequence>
<feature type="transmembrane region" description="Helical" evidence="6">
    <location>
        <begin position="282"/>
        <end position="300"/>
    </location>
</feature>
<keyword evidence="5 6" id="KW-0472">Membrane</keyword>
<evidence type="ECO:0000313" key="7">
    <source>
        <dbReference type="EMBL" id="MCU4739788.1"/>
    </source>
</evidence>
<dbReference type="Proteomes" id="UP001321018">
    <property type="component" value="Unassembled WGS sequence"/>
</dbReference>
<reference evidence="7" key="1">
    <citation type="submission" date="2022-09" db="EMBL/GenBank/DDBJ databases">
        <title>Enrichment on poylsaccharides allowed isolation of novel metabolic and taxonomic groups of Haloarchaea.</title>
        <authorList>
            <person name="Sorokin D.Y."/>
            <person name="Elcheninov A.G."/>
            <person name="Khizhniak T.V."/>
            <person name="Kolganova T.V."/>
            <person name="Kublanov I.V."/>
        </authorList>
    </citation>
    <scope>NUCLEOTIDE SEQUENCE</scope>
    <source>
        <strain evidence="7">AArc-xg1-1</strain>
    </source>
</reference>
<feature type="transmembrane region" description="Helical" evidence="6">
    <location>
        <begin position="138"/>
        <end position="162"/>
    </location>
</feature>
<keyword evidence="3 6" id="KW-0812">Transmembrane</keyword>
<feature type="transmembrane region" description="Helical" evidence="6">
    <location>
        <begin position="74"/>
        <end position="97"/>
    </location>
</feature>
<dbReference type="PANTHER" id="PTHR30250">
    <property type="entry name" value="PST FAMILY PREDICTED COLANIC ACID TRANSPORTER"/>
    <property type="match status" value="1"/>
</dbReference>
<dbReference type="Pfam" id="PF13440">
    <property type="entry name" value="Polysacc_synt_3"/>
    <property type="match status" value="1"/>
</dbReference>
<feature type="transmembrane region" description="Helical" evidence="6">
    <location>
        <begin position="7"/>
        <end position="30"/>
    </location>
</feature>
<gene>
    <name evidence="7" type="ORF">OB960_00025</name>
</gene>
<comment type="subcellular location">
    <subcellularLocation>
        <location evidence="1">Cell membrane</location>
        <topology evidence="1">Multi-pass membrane protein</topology>
    </subcellularLocation>
</comment>
<feature type="transmembrane region" description="Helical" evidence="6">
    <location>
        <begin position="376"/>
        <end position="395"/>
    </location>
</feature>
<dbReference type="InterPro" id="IPR050833">
    <property type="entry name" value="Poly_Biosynth_Transport"/>
</dbReference>
<dbReference type="PANTHER" id="PTHR30250:SF28">
    <property type="entry name" value="POLYSACCHARIDE BIOSYNTHESIS PROTEIN"/>
    <property type="match status" value="1"/>
</dbReference>
<keyword evidence="2" id="KW-1003">Cell membrane</keyword>
<proteinExistence type="predicted"/>
<evidence type="ECO:0000256" key="6">
    <source>
        <dbReference type="SAM" id="Phobius"/>
    </source>
</evidence>
<feature type="transmembrane region" description="Helical" evidence="6">
    <location>
        <begin position="36"/>
        <end position="53"/>
    </location>
</feature>
<evidence type="ECO:0000256" key="3">
    <source>
        <dbReference type="ARBA" id="ARBA00022692"/>
    </source>
</evidence>
<evidence type="ECO:0000313" key="8">
    <source>
        <dbReference type="Proteomes" id="UP001321018"/>
    </source>
</evidence>